<protein>
    <submittedName>
        <fullName evidence="1">Uncharacterized protein</fullName>
    </submittedName>
</protein>
<feature type="non-terminal residue" evidence="1">
    <location>
        <position position="394"/>
    </location>
</feature>
<evidence type="ECO:0000313" key="1">
    <source>
        <dbReference type="EMBL" id="KAJ1942430.1"/>
    </source>
</evidence>
<organism evidence="1 2">
    <name type="scientific">Linderina macrospora</name>
    <dbReference type="NCBI Taxonomy" id="4868"/>
    <lineage>
        <taxon>Eukaryota</taxon>
        <taxon>Fungi</taxon>
        <taxon>Fungi incertae sedis</taxon>
        <taxon>Zoopagomycota</taxon>
        <taxon>Kickxellomycotina</taxon>
        <taxon>Kickxellomycetes</taxon>
        <taxon>Kickxellales</taxon>
        <taxon>Kickxellaceae</taxon>
        <taxon>Linderina</taxon>
    </lineage>
</organism>
<comment type="caution">
    <text evidence="1">The sequence shown here is derived from an EMBL/GenBank/DDBJ whole genome shotgun (WGS) entry which is preliminary data.</text>
</comment>
<dbReference type="Proteomes" id="UP001150603">
    <property type="component" value="Unassembled WGS sequence"/>
</dbReference>
<sequence>RGIATLINQVIKVTDLLRRLCNATPPKSPTALMRVSKDFRDLARCNAMNVIIPLQSNLTPTFPDTSCGGAEYEFALSSMQKDAVLAAGGNAQTTAQRAKPHQPFSSDLPTISGFSDEVKIMGSKQRPKKIKILGSNGRWYRFLCKSKDDLRKDARVMEFNSMVNQMVQANQQAYERNLHIRTYAVVPLGEQCGIIEWVDSTTSIRQVLTNRYKEHGIDIAAKQPDVKAILAKTSPSPQKTFTNELLPMFQPVMHEWFIWSFPSPERWLISRVAFTRTAAVMSIVGYILGLGDRHYSNILLNTRSGEVVHVDFDCLFDKGKKLEKPEIVPFRLTQNMVDAMGITGYEGTFPKTCEITLRLLCENRDALMSVLETLVHDPLIEWTRHRQRSNPLSG</sequence>
<proteinExistence type="predicted"/>
<keyword evidence="2" id="KW-1185">Reference proteome</keyword>
<feature type="non-terminal residue" evidence="1">
    <location>
        <position position="1"/>
    </location>
</feature>
<accession>A0ACC1J8Z4</accession>
<evidence type="ECO:0000313" key="2">
    <source>
        <dbReference type="Proteomes" id="UP001150603"/>
    </source>
</evidence>
<name>A0ACC1J8Z4_9FUNG</name>
<reference evidence="1" key="1">
    <citation type="submission" date="2022-07" db="EMBL/GenBank/DDBJ databases">
        <title>Phylogenomic reconstructions and comparative analyses of Kickxellomycotina fungi.</title>
        <authorList>
            <person name="Reynolds N.K."/>
            <person name="Stajich J.E."/>
            <person name="Barry K."/>
            <person name="Grigoriev I.V."/>
            <person name="Crous P."/>
            <person name="Smith M.E."/>
        </authorList>
    </citation>
    <scope>NUCLEOTIDE SEQUENCE</scope>
    <source>
        <strain evidence="1">NRRL 5244</strain>
    </source>
</reference>
<dbReference type="EMBL" id="JANBPW010001966">
    <property type="protein sequence ID" value="KAJ1942430.1"/>
    <property type="molecule type" value="Genomic_DNA"/>
</dbReference>
<gene>
    <name evidence="1" type="ORF">FBU59_003201</name>
</gene>